<gene>
    <name evidence="2" type="ORF">RUM43_002585</name>
</gene>
<sequence>MSTVAVVSNSSQKVTGLEQNCLEKRTQADFKDLWSFSAKKNSVSGTEYINCMANPSGVTHSSTIRTLPTSKKSIFKKTAAKEPEENRRRMREPVGNVRSTETKSQKTIIGCLNEPTIYVKSYYDLYQTVKHTSCSRVKKRRFHQLGVVWFIF</sequence>
<comment type="caution">
    <text evidence="2">The sequence shown here is derived from an EMBL/GenBank/DDBJ whole genome shotgun (WGS) entry which is preliminary data.</text>
</comment>
<name>A0AAN8NTP5_POLSC</name>
<reference evidence="2 3" key="1">
    <citation type="submission" date="2023-10" db="EMBL/GenBank/DDBJ databases">
        <title>Genomes of two closely related lineages of the louse Polyplax serrata with different host specificities.</title>
        <authorList>
            <person name="Martinu J."/>
            <person name="Tarabai H."/>
            <person name="Stefka J."/>
            <person name="Hypsa V."/>
        </authorList>
    </citation>
    <scope>NUCLEOTIDE SEQUENCE [LARGE SCALE GENOMIC DNA]</scope>
    <source>
        <strain evidence="2">HR10_N</strain>
    </source>
</reference>
<evidence type="ECO:0000313" key="2">
    <source>
        <dbReference type="EMBL" id="KAK6628769.1"/>
    </source>
</evidence>
<protein>
    <submittedName>
        <fullName evidence="2">Uncharacterized protein</fullName>
    </submittedName>
</protein>
<feature type="region of interest" description="Disordered" evidence="1">
    <location>
        <begin position="76"/>
        <end position="99"/>
    </location>
</feature>
<accession>A0AAN8NTP5</accession>
<dbReference type="EMBL" id="JAWJWE010000036">
    <property type="protein sequence ID" value="KAK6628769.1"/>
    <property type="molecule type" value="Genomic_DNA"/>
</dbReference>
<dbReference type="AlphaFoldDB" id="A0AAN8NTP5"/>
<evidence type="ECO:0000313" key="3">
    <source>
        <dbReference type="Proteomes" id="UP001372834"/>
    </source>
</evidence>
<dbReference type="Proteomes" id="UP001372834">
    <property type="component" value="Unassembled WGS sequence"/>
</dbReference>
<evidence type="ECO:0000256" key="1">
    <source>
        <dbReference type="SAM" id="MobiDB-lite"/>
    </source>
</evidence>
<organism evidence="2 3">
    <name type="scientific">Polyplax serrata</name>
    <name type="common">Common mouse louse</name>
    <dbReference type="NCBI Taxonomy" id="468196"/>
    <lineage>
        <taxon>Eukaryota</taxon>
        <taxon>Metazoa</taxon>
        <taxon>Ecdysozoa</taxon>
        <taxon>Arthropoda</taxon>
        <taxon>Hexapoda</taxon>
        <taxon>Insecta</taxon>
        <taxon>Pterygota</taxon>
        <taxon>Neoptera</taxon>
        <taxon>Paraneoptera</taxon>
        <taxon>Psocodea</taxon>
        <taxon>Troctomorpha</taxon>
        <taxon>Phthiraptera</taxon>
        <taxon>Anoplura</taxon>
        <taxon>Polyplacidae</taxon>
        <taxon>Polyplax</taxon>
    </lineage>
</organism>
<proteinExistence type="predicted"/>